<dbReference type="Proteomes" id="UP001642409">
    <property type="component" value="Unassembled WGS sequence"/>
</dbReference>
<reference evidence="4 5" key="2">
    <citation type="submission" date="2024-07" db="EMBL/GenBank/DDBJ databases">
        <authorList>
            <person name="Akdeniz Z."/>
        </authorList>
    </citation>
    <scope>NUCLEOTIDE SEQUENCE [LARGE SCALE GENOMIC DNA]</scope>
</reference>
<dbReference type="EMBL" id="CATOUU010000531">
    <property type="protein sequence ID" value="CAI9933274.1"/>
    <property type="molecule type" value="Genomic_DNA"/>
</dbReference>
<dbReference type="AlphaFoldDB" id="A0AA86PBV8"/>
<accession>A0AA86PBV8</accession>
<dbReference type="GO" id="GO:0006508">
    <property type="term" value="P:proteolysis"/>
    <property type="evidence" value="ECO:0007669"/>
    <property type="project" value="InterPro"/>
</dbReference>
<evidence type="ECO:0000313" key="5">
    <source>
        <dbReference type="Proteomes" id="UP001642409"/>
    </source>
</evidence>
<dbReference type="InterPro" id="IPR000169">
    <property type="entry name" value="Pept_cys_AS"/>
</dbReference>
<evidence type="ECO:0000313" key="3">
    <source>
        <dbReference type="EMBL" id="CAI9933274.1"/>
    </source>
</evidence>
<dbReference type="SMART" id="SM00645">
    <property type="entry name" value="Pept_C1"/>
    <property type="match status" value="1"/>
</dbReference>
<dbReference type="EMBL" id="CAXDID020000004">
    <property type="protein sequence ID" value="CAL5973617.1"/>
    <property type="molecule type" value="Genomic_DNA"/>
</dbReference>
<dbReference type="InterPro" id="IPR038765">
    <property type="entry name" value="Papain-like_cys_pep_sf"/>
</dbReference>
<reference evidence="3" key="1">
    <citation type="submission" date="2023-06" db="EMBL/GenBank/DDBJ databases">
        <authorList>
            <person name="Kurt Z."/>
        </authorList>
    </citation>
    <scope>NUCLEOTIDE SEQUENCE</scope>
</reference>
<evidence type="ECO:0000259" key="2">
    <source>
        <dbReference type="SMART" id="SM00645"/>
    </source>
</evidence>
<dbReference type="InterPro" id="IPR000668">
    <property type="entry name" value="Peptidase_C1A_C"/>
</dbReference>
<dbReference type="PROSITE" id="PS00139">
    <property type="entry name" value="THIOL_PROTEASE_CYS"/>
    <property type="match status" value="1"/>
</dbReference>
<evidence type="ECO:0000313" key="4">
    <source>
        <dbReference type="EMBL" id="CAL5973617.1"/>
    </source>
</evidence>
<proteinExistence type="inferred from homology"/>
<dbReference type="PANTHER" id="PTHR12411">
    <property type="entry name" value="CYSTEINE PROTEASE FAMILY C1-RELATED"/>
    <property type="match status" value="1"/>
</dbReference>
<dbReference type="Pfam" id="PF00112">
    <property type="entry name" value="Peptidase_C1"/>
    <property type="match status" value="1"/>
</dbReference>
<comment type="caution">
    <text evidence="3">The sequence shown here is derived from an EMBL/GenBank/DDBJ whole genome shotgun (WGS) entry which is preliminary data.</text>
</comment>
<sequence length="287" mass="32464">MFLVHRVIFQEYHSQFVLDLLRNIPGLTWTPEIQSRFQGYSKEQIQMHLMPALRKSTLPKTILTGDAPAQFSWLDERPECLQVRDQGNCGSCWAFSAVGQFADNRCLRGLDKVRAQHSEQYMVSCDTNSEGCNGAYNMIAPQNFLKKTGVPKNKCVPYKSGQKGVTGKCPTQCTDGAPLLLLKSTNFEDVCSNEESIKMALTQGAVQTAFTVYSDFAYYKKGIYQYEYGNNEGDHAVVFNGYGIENGVKYWLVRNSWGESWGEKGYFRIIRGKNECGIEDSCFLTYV</sequence>
<dbReference type="PRINTS" id="PR00705">
    <property type="entry name" value="PAPAIN"/>
</dbReference>
<name>A0AA86PBV8_9EUKA</name>
<keyword evidence="5" id="KW-1185">Reference proteome</keyword>
<organism evidence="3">
    <name type="scientific">Hexamita inflata</name>
    <dbReference type="NCBI Taxonomy" id="28002"/>
    <lineage>
        <taxon>Eukaryota</taxon>
        <taxon>Metamonada</taxon>
        <taxon>Diplomonadida</taxon>
        <taxon>Hexamitidae</taxon>
        <taxon>Hexamitinae</taxon>
        <taxon>Hexamita</taxon>
    </lineage>
</organism>
<gene>
    <name evidence="3" type="ORF">HINF_LOCUS20919</name>
    <name evidence="4" type="ORF">HINF_LOCUS2465</name>
</gene>
<dbReference type="Gene3D" id="3.90.70.10">
    <property type="entry name" value="Cysteine proteinases"/>
    <property type="match status" value="1"/>
</dbReference>
<evidence type="ECO:0000256" key="1">
    <source>
        <dbReference type="ARBA" id="ARBA00008455"/>
    </source>
</evidence>
<dbReference type="InterPro" id="IPR013128">
    <property type="entry name" value="Peptidase_C1A"/>
</dbReference>
<dbReference type="PROSITE" id="PS00640">
    <property type="entry name" value="THIOL_PROTEASE_ASN"/>
    <property type="match status" value="1"/>
</dbReference>
<dbReference type="GO" id="GO:0008234">
    <property type="term" value="F:cysteine-type peptidase activity"/>
    <property type="evidence" value="ECO:0007669"/>
    <property type="project" value="InterPro"/>
</dbReference>
<dbReference type="InterPro" id="IPR025661">
    <property type="entry name" value="Pept_asp_AS"/>
</dbReference>
<feature type="domain" description="Peptidase C1A papain C-terminal" evidence="2">
    <location>
        <begin position="67"/>
        <end position="286"/>
    </location>
</feature>
<comment type="similarity">
    <text evidence="1">Belongs to the peptidase C1 family.</text>
</comment>
<protein>
    <submittedName>
        <fullName evidence="3">Cathepsin B</fullName>
    </submittedName>
    <submittedName>
        <fullName evidence="4">Cathepsin_B</fullName>
    </submittedName>
</protein>
<dbReference type="SUPFAM" id="SSF54001">
    <property type="entry name" value="Cysteine proteinases"/>
    <property type="match status" value="1"/>
</dbReference>